<evidence type="ECO:0000313" key="5">
    <source>
        <dbReference type="Proteomes" id="UP000307440"/>
    </source>
</evidence>
<keyword evidence="3" id="KW-0732">Signal</keyword>
<feature type="region of interest" description="Disordered" evidence="1">
    <location>
        <begin position="370"/>
        <end position="391"/>
    </location>
</feature>
<dbReference type="Gene3D" id="2.60.120.260">
    <property type="entry name" value="Galactose-binding domain-like"/>
    <property type="match status" value="1"/>
</dbReference>
<feature type="region of interest" description="Disordered" evidence="1">
    <location>
        <begin position="519"/>
        <end position="547"/>
    </location>
</feature>
<evidence type="ECO:0000256" key="2">
    <source>
        <dbReference type="SAM" id="Phobius"/>
    </source>
</evidence>
<evidence type="ECO:0000313" key="4">
    <source>
        <dbReference type="EMBL" id="TFK21297.1"/>
    </source>
</evidence>
<dbReference type="OrthoDB" id="2758521at2759"/>
<proteinExistence type="predicted"/>
<evidence type="ECO:0000256" key="3">
    <source>
        <dbReference type="SAM" id="SignalP"/>
    </source>
</evidence>
<feature type="compositionally biased region" description="Polar residues" evidence="1">
    <location>
        <begin position="419"/>
        <end position="438"/>
    </location>
</feature>
<dbReference type="Proteomes" id="UP000307440">
    <property type="component" value="Unassembled WGS sequence"/>
</dbReference>
<feature type="compositionally biased region" description="Pro residues" evidence="1">
    <location>
        <begin position="196"/>
        <end position="218"/>
    </location>
</feature>
<feature type="transmembrane region" description="Helical" evidence="2">
    <location>
        <begin position="300"/>
        <end position="323"/>
    </location>
</feature>
<feature type="region of interest" description="Disordered" evidence="1">
    <location>
        <begin position="185"/>
        <end position="297"/>
    </location>
</feature>
<keyword evidence="2" id="KW-0472">Membrane</keyword>
<accession>A0A5C3KMK2</accession>
<gene>
    <name evidence="4" type="ORF">FA15DRAFT_83833</name>
</gene>
<feature type="region of interest" description="Disordered" evidence="1">
    <location>
        <begin position="419"/>
        <end position="440"/>
    </location>
</feature>
<dbReference type="AlphaFoldDB" id="A0A5C3KMK2"/>
<keyword evidence="2" id="KW-1133">Transmembrane helix</keyword>
<dbReference type="EMBL" id="ML210272">
    <property type="protein sequence ID" value="TFK21297.1"/>
    <property type="molecule type" value="Genomic_DNA"/>
</dbReference>
<name>A0A5C3KMK2_COPMA</name>
<feature type="signal peptide" evidence="3">
    <location>
        <begin position="1"/>
        <end position="26"/>
    </location>
</feature>
<sequence length="547" mass="58081">MASGILRAGVLAAVLLFSQWVQLVQGAPVTRTIDDTHGDRDTGFIPIYNPAGGWNGPGCPPDRCDLRPDGAQAHLQTFQETTYLPEVGARTITLEFTGTEVTVYFVLAETNAVGTLTETNVDFIMDGTKAGEVRHRASPLRTGFSYRQQVFRVTGLPNRAHTLDMVTVGARPSWISFDYAEYIFDDGEPADGPETTPDPPPPVPVPSSTPRSNDPPPQSNTDNEPTGSPNVPNGPTGPSNPAPSITPASAGPSGNAPQGTGNQGGDGTTDVFGAFVTPIPGNNTSPGTSGAASRTSSPPVGAIVGAILGVLALIAIVILLLLWRRKRRLEANKRFSQMSEFPDAQQQQQQPVGHSRTTSAFTSLSAFTSISPFRPTSPESGAPYGGTAPSVMTGTTNATSVAPRYYEKGRVNTMQHVPNVSGSEVFSPTSTARTSMLTPHQEALRRERQSVLERQLKAIEQELQSMNSGSRVAESDERSVASGDSTMAEIREQMRLMQGQIAMIRYNQTSDWAAGLTDELPPGYTPAPAIATVPQSANGPSTPRLKS</sequence>
<dbReference type="STRING" id="230819.A0A5C3KMK2"/>
<feature type="compositionally biased region" description="Low complexity" evidence="1">
    <location>
        <begin position="345"/>
        <end position="357"/>
    </location>
</feature>
<evidence type="ECO:0000256" key="1">
    <source>
        <dbReference type="SAM" id="MobiDB-lite"/>
    </source>
</evidence>
<organism evidence="4 5">
    <name type="scientific">Coprinopsis marcescibilis</name>
    <name type="common">Agaric fungus</name>
    <name type="synonym">Psathyrella marcescibilis</name>
    <dbReference type="NCBI Taxonomy" id="230819"/>
    <lineage>
        <taxon>Eukaryota</taxon>
        <taxon>Fungi</taxon>
        <taxon>Dikarya</taxon>
        <taxon>Basidiomycota</taxon>
        <taxon>Agaricomycotina</taxon>
        <taxon>Agaricomycetes</taxon>
        <taxon>Agaricomycetidae</taxon>
        <taxon>Agaricales</taxon>
        <taxon>Agaricineae</taxon>
        <taxon>Psathyrellaceae</taxon>
        <taxon>Coprinopsis</taxon>
    </lineage>
</organism>
<keyword evidence="2" id="KW-0812">Transmembrane</keyword>
<keyword evidence="5" id="KW-1185">Reference proteome</keyword>
<feature type="chain" id="PRO_5023110982" evidence="3">
    <location>
        <begin position="27"/>
        <end position="547"/>
    </location>
</feature>
<feature type="compositionally biased region" description="Polar residues" evidence="1">
    <location>
        <begin position="280"/>
        <end position="297"/>
    </location>
</feature>
<feature type="compositionally biased region" description="Polar residues" evidence="1">
    <location>
        <begin position="219"/>
        <end position="247"/>
    </location>
</feature>
<reference evidence="4 5" key="1">
    <citation type="journal article" date="2019" name="Nat. Ecol. Evol.">
        <title>Megaphylogeny resolves global patterns of mushroom evolution.</title>
        <authorList>
            <person name="Varga T."/>
            <person name="Krizsan K."/>
            <person name="Foldi C."/>
            <person name="Dima B."/>
            <person name="Sanchez-Garcia M."/>
            <person name="Sanchez-Ramirez S."/>
            <person name="Szollosi G.J."/>
            <person name="Szarkandi J.G."/>
            <person name="Papp V."/>
            <person name="Albert L."/>
            <person name="Andreopoulos W."/>
            <person name="Angelini C."/>
            <person name="Antonin V."/>
            <person name="Barry K.W."/>
            <person name="Bougher N.L."/>
            <person name="Buchanan P."/>
            <person name="Buyck B."/>
            <person name="Bense V."/>
            <person name="Catcheside P."/>
            <person name="Chovatia M."/>
            <person name="Cooper J."/>
            <person name="Damon W."/>
            <person name="Desjardin D."/>
            <person name="Finy P."/>
            <person name="Geml J."/>
            <person name="Haridas S."/>
            <person name="Hughes K."/>
            <person name="Justo A."/>
            <person name="Karasinski D."/>
            <person name="Kautmanova I."/>
            <person name="Kiss B."/>
            <person name="Kocsube S."/>
            <person name="Kotiranta H."/>
            <person name="LaButti K.M."/>
            <person name="Lechner B.E."/>
            <person name="Liimatainen K."/>
            <person name="Lipzen A."/>
            <person name="Lukacs Z."/>
            <person name="Mihaltcheva S."/>
            <person name="Morgado L.N."/>
            <person name="Niskanen T."/>
            <person name="Noordeloos M.E."/>
            <person name="Ohm R.A."/>
            <person name="Ortiz-Santana B."/>
            <person name="Ovrebo C."/>
            <person name="Racz N."/>
            <person name="Riley R."/>
            <person name="Savchenko A."/>
            <person name="Shiryaev A."/>
            <person name="Soop K."/>
            <person name="Spirin V."/>
            <person name="Szebenyi C."/>
            <person name="Tomsovsky M."/>
            <person name="Tulloss R.E."/>
            <person name="Uehling J."/>
            <person name="Grigoriev I.V."/>
            <person name="Vagvolgyi C."/>
            <person name="Papp T."/>
            <person name="Martin F.M."/>
            <person name="Miettinen O."/>
            <person name="Hibbett D.S."/>
            <person name="Nagy L.G."/>
        </authorList>
    </citation>
    <scope>NUCLEOTIDE SEQUENCE [LARGE SCALE GENOMIC DNA]</scope>
    <source>
        <strain evidence="4 5">CBS 121175</strain>
    </source>
</reference>
<protein>
    <submittedName>
        <fullName evidence="4">Uncharacterized protein</fullName>
    </submittedName>
</protein>
<feature type="region of interest" description="Disordered" evidence="1">
    <location>
        <begin position="336"/>
        <end position="357"/>
    </location>
</feature>